<evidence type="ECO:0000256" key="3">
    <source>
        <dbReference type="ARBA" id="ARBA00022692"/>
    </source>
</evidence>
<dbReference type="Pfam" id="PF00482">
    <property type="entry name" value="T2SSF"/>
    <property type="match status" value="1"/>
</dbReference>
<sequence>MEYLRGLLYSLTTNEQTVKMAVLAIALLAGLMMAMALFYLISGTYSPIRQQIQRLRASSDGIDMSSSYQNYLEATLNKVGNHRFFAKTIHKDKDNRKLLIHAGFHSENALKVYYAIRLLALLFGIGLASLVHKLFPDQSAMVSVYLIILIVGGCFILPGIVLARLAEKRMRKLRKHFPDALDLLVVCCESGLGLLESFQRVSRELKAVHSELSHELGLVVKKVKVGIPLSKALEEFGHRTGLDDIRGLNSVIVQSIKLGTGVAETVRVYADEYRDKRLQAAEEMAAKIAVKMIFPMMVCIWPSFFIVAIGPAILKVMEVWDTAF</sequence>
<keyword evidence="4 6" id="KW-1133">Transmembrane helix</keyword>
<keyword evidence="3 6" id="KW-0812">Transmembrane</keyword>
<name>A0ABT2VPS6_9ALTE</name>
<gene>
    <name evidence="8" type="ORF">OCL06_09675</name>
</gene>
<proteinExistence type="predicted"/>
<evidence type="ECO:0000256" key="4">
    <source>
        <dbReference type="ARBA" id="ARBA00022989"/>
    </source>
</evidence>
<feature type="transmembrane region" description="Helical" evidence="6">
    <location>
        <begin position="112"/>
        <end position="132"/>
    </location>
</feature>
<evidence type="ECO:0000313" key="8">
    <source>
        <dbReference type="EMBL" id="MCU7554867.1"/>
    </source>
</evidence>
<keyword evidence="5 6" id="KW-0472">Membrane</keyword>
<keyword evidence="2" id="KW-1003">Cell membrane</keyword>
<evidence type="ECO:0000256" key="1">
    <source>
        <dbReference type="ARBA" id="ARBA00004651"/>
    </source>
</evidence>
<protein>
    <submittedName>
        <fullName evidence="8">Type II secretion system F family protein</fullName>
    </submittedName>
</protein>
<dbReference type="InterPro" id="IPR018076">
    <property type="entry name" value="T2SS_GspF_dom"/>
</dbReference>
<evidence type="ECO:0000313" key="9">
    <source>
        <dbReference type="Proteomes" id="UP001209257"/>
    </source>
</evidence>
<evidence type="ECO:0000256" key="2">
    <source>
        <dbReference type="ARBA" id="ARBA00022475"/>
    </source>
</evidence>
<feature type="transmembrane region" description="Helical" evidence="6">
    <location>
        <begin position="20"/>
        <end position="41"/>
    </location>
</feature>
<dbReference type="RefSeq" id="WP_262993965.1">
    <property type="nucleotide sequence ID" value="NZ_JAOTJC010000008.1"/>
</dbReference>
<feature type="transmembrane region" description="Helical" evidence="6">
    <location>
        <begin position="144"/>
        <end position="166"/>
    </location>
</feature>
<feature type="transmembrane region" description="Helical" evidence="6">
    <location>
        <begin position="293"/>
        <end position="314"/>
    </location>
</feature>
<keyword evidence="9" id="KW-1185">Reference proteome</keyword>
<feature type="domain" description="Type II secretion system protein GspF" evidence="7">
    <location>
        <begin position="181"/>
        <end position="308"/>
    </location>
</feature>
<dbReference type="EMBL" id="JAOTJC010000008">
    <property type="protein sequence ID" value="MCU7554867.1"/>
    <property type="molecule type" value="Genomic_DNA"/>
</dbReference>
<dbReference type="PANTHER" id="PTHR35007:SF2">
    <property type="entry name" value="PILUS ASSEMBLE PROTEIN"/>
    <property type="match status" value="1"/>
</dbReference>
<organism evidence="8 9">
    <name type="scientific">Alteromonas salexigens</name>
    <dbReference type="NCBI Taxonomy" id="2982530"/>
    <lineage>
        <taxon>Bacteria</taxon>
        <taxon>Pseudomonadati</taxon>
        <taxon>Pseudomonadota</taxon>
        <taxon>Gammaproteobacteria</taxon>
        <taxon>Alteromonadales</taxon>
        <taxon>Alteromonadaceae</taxon>
        <taxon>Alteromonas/Salinimonas group</taxon>
        <taxon>Alteromonas</taxon>
    </lineage>
</organism>
<evidence type="ECO:0000259" key="7">
    <source>
        <dbReference type="Pfam" id="PF00482"/>
    </source>
</evidence>
<reference evidence="9" key="1">
    <citation type="submission" date="2023-07" db="EMBL/GenBank/DDBJ databases">
        <title>Study on multiphase classification of strain Alteromonas salexigens isolated from the Yellow Sea.</title>
        <authorList>
            <person name="Sun L."/>
        </authorList>
    </citation>
    <scope>NUCLEOTIDE SEQUENCE [LARGE SCALE GENOMIC DNA]</scope>
    <source>
        <strain evidence="9">ASW11-19</strain>
    </source>
</reference>
<dbReference type="Proteomes" id="UP001209257">
    <property type="component" value="Unassembled WGS sequence"/>
</dbReference>
<comment type="caution">
    <text evidence="8">The sequence shown here is derived from an EMBL/GenBank/DDBJ whole genome shotgun (WGS) entry which is preliminary data.</text>
</comment>
<comment type="subcellular location">
    <subcellularLocation>
        <location evidence="1">Cell membrane</location>
        <topology evidence="1">Multi-pass membrane protein</topology>
    </subcellularLocation>
</comment>
<dbReference type="PANTHER" id="PTHR35007">
    <property type="entry name" value="INTEGRAL MEMBRANE PROTEIN-RELATED"/>
    <property type="match status" value="1"/>
</dbReference>
<accession>A0ABT2VPS6</accession>
<evidence type="ECO:0000256" key="5">
    <source>
        <dbReference type="ARBA" id="ARBA00023136"/>
    </source>
</evidence>
<evidence type="ECO:0000256" key="6">
    <source>
        <dbReference type="SAM" id="Phobius"/>
    </source>
</evidence>